<protein>
    <submittedName>
        <fullName evidence="1">Uncharacterized protein</fullName>
    </submittedName>
</protein>
<name>A0A5B7DUX0_PORTR</name>
<evidence type="ECO:0000313" key="1">
    <source>
        <dbReference type="EMBL" id="MPC24849.1"/>
    </source>
</evidence>
<reference evidence="1 2" key="1">
    <citation type="submission" date="2019-05" db="EMBL/GenBank/DDBJ databases">
        <title>Another draft genome of Portunus trituberculatus and its Hox gene families provides insights of decapod evolution.</title>
        <authorList>
            <person name="Jeong J.-H."/>
            <person name="Song I."/>
            <person name="Kim S."/>
            <person name="Choi T."/>
            <person name="Kim D."/>
            <person name="Ryu S."/>
            <person name="Kim W."/>
        </authorList>
    </citation>
    <scope>NUCLEOTIDE SEQUENCE [LARGE SCALE GENOMIC DNA]</scope>
    <source>
        <tissue evidence="1">Muscle</tissue>
    </source>
</reference>
<organism evidence="1 2">
    <name type="scientific">Portunus trituberculatus</name>
    <name type="common">Swimming crab</name>
    <name type="synonym">Neptunus trituberculatus</name>
    <dbReference type="NCBI Taxonomy" id="210409"/>
    <lineage>
        <taxon>Eukaryota</taxon>
        <taxon>Metazoa</taxon>
        <taxon>Ecdysozoa</taxon>
        <taxon>Arthropoda</taxon>
        <taxon>Crustacea</taxon>
        <taxon>Multicrustacea</taxon>
        <taxon>Malacostraca</taxon>
        <taxon>Eumalacostraca</taxon>
        <taxon>Eucarida</taxon>
        <taxon>Decapoda</taxon>
        <taxon>Pleocyemata</taxon>
        <taxon>Brachyura</taxon>
        <taxon>Eubrachyura</taxon>
        <taxon>Portunoidea</taxon>
        <taxon>Portunidae</taxon>
        <taxon>Portuninae</taxon>
        <taxon>Portunus</taxon>
    </lineage>
</organism>
<keyword evidence="2" id="KW-1185">Reference proteome</keyword>
<comment type="caution">
    <text evidence="1">The sequence shown here is derived from an EMBL/GenBank/DDBJ whole genome shotgun (WGS) entry which is preliminary data.</text>
</comment>
<proteinExistence type="predicted"/>
<sequence length="71" mass="8061">MQGVRRVTSVLLRKSSRSTSTLHRNLAEFNVQLRPTKEDPGHSSLSRHHFIFPRTVTSIPSPVLIFDSNGY</sequence>
<gene>
    <name evidence="1" type="ORF">E2C01_017943</name>
</gene>
<dbReference type="EMBL" id="VSRR010001382">
    <property type="protein sequence ID" value="MPC24849.1"/>
    <property type="molecule type" value="Genomic_DNA"/>
</dbReference>
<dbReference type="Proteomes" id="UP000324222">
    <property type="component" value="Unassembled WGS sequence"/>
</dbReference>
<evidence type="ECO:0000313" key="2">
    <source>
        <dbReference type="Proteomes" id="UP000324222"/>
    </source>
</evidence>
<dbReference type="AlphaFoldDB" id="A0A5B7DUX0"/>
<accession>A0A5B7DUX0</accession>